<dbReference type="EMBL" id="JASCZI010125105">
    <property type="protein sequence ID" value="MED6166187.1"/>
    <property type="molecule type" value="Genomic_DNA"/>
</dbReference>
<keyword evidence="2" id="KW-1185">Reference proteome</keyword>
<evidence type="ECO:0008006" key="3">
    <source>
        <dbReference type="Google" id="ProtNLM"/>
    </source>
</evidence>
<feature type="non-terminal residue" evidence="1">
    <location>
        <position position="1"/>
    </location>
</feature>
<comment type="caution">
    <text evidence="1">The sequence shown here is derived from an EMBL/GenBank/DDBJ whole genome shotgun (WGS) entry which is preliminary data.</text>
</comment>
<name>A0ABU6UY42_9FABA</name>
<dbReference type="Gene3D" id="2.130.10.10">
    <property type="entry name" value="YVTN repeat-like/Quinoprotein amine dehydrogenase"/>
    <property type="match status" value="1"/>
</dbReference>
<protein>
    <recommendedName>
        <fullName evidence="3">Transcriptional regulator STERILE APETALA</fullName>
    </recommendedName>
</protein>
<dbReference type="SMART" id="SM00320">
    <property type="entry name" value="WD40"/>
    <property type="match status" value="1"/>
</dbReference>
<dbReference type="InterPro" id="IPR011047">
    <property type="entry name" value="Quinoprotein_ADH-like_sf"/>
</dbReference>
<proteinExistence type="predicted"/>
<sequence length="376" mass="42375">DFEVFRPVFLHPWVWQSLTQIVWGRTVLERETWQLEYEFWHQAHQQIAQNFVEGQFFQSFTEAVQLECSCIAVSESDGYFAAGFVDGTVRVYDIGTMALLTVLGTSHGGPILVPVRGIVISGEDSFTFATEDGNIYCAPIIGPSYRAVVSRRLRGDLLSFAGNRQWWVGLFVTFPAFDVWDLRQGKPQLVYSGGEFRRGRSVHVSVTSTGYVVACSCYGILAFSLLNPGRFTWQMSFPSTNFYGAVLPSTFSACDDACSVFVEDDQPLRRFGFVEDGQPIRLPLMVIDVASGQMLSNSYMLSPPNGYRDWILGCMNTRLVVVRTLPNIGRLISYRGEVHLHPMTLQISFDSAVVSDRYLVTYVASRRQFMVLDFLV</sequence>
<dbReference type="Proteomes" id="UP001341840">
    <property type="component" value="Unassembled WGS sequence"/>
</dbReference>
<dbReference type="InterPro" id="IPR015943">
    <property type="entry name" value="WD40/YVTN_repeat-like_dom_sf"/>
</dbReference>
<dbReference type="SUPFAM" id="SSF50998">
    <property type="entry name" value="Quinoprotein alcohol dehydrogenase-like"/>
    <property type="match status" value="1"/>
</dbReference>
<organism evidence="1 2">
    <name type="scientific">Stylosanthes scabra</name>
    <dbReference type="NCBI Taxonomy" id="79078"/>
    <lineage>
        <taxon>Eukaryota</taxon>
        <taxon>Viridiplantae</taxon>
        <taxon>Streptophyta</taxon>
        <taxon>Embryophyta</taxon>
        <taxon>Tracheophyta</taxon>
        <taxon>Spermatophyta</taxon>
        <taxon>Magnoliopsida</taxon>
        <taxon>eudicotyledons</taxon>
        <taxon>Gunneridae</taxon>
        <taxon>Pentapetalae</taxon>
        <taxon>rosids</taxon>
        <taxon>fabids</taxon>
        <taxon>Fabales</taxon>
        <taxon>Fabaceae</taxon>
        <taxon>Papilionoideae</taxon>
        <taxon>50 kb inversion clade</taxon>
        <taxon>dalbergioids sensu lato</taxon>
        <taxon>Dalbergieae</taxon>
        <taxon>Pterocarpus clade</taxon>
        <taxon>Stylosanthes</taxon>
    </lineage>
</organism>
<reference evidence="1 2" key="1">
    <citation type="journal article" date="2023" name="Plants (Basel)">
        <title>Bridging the Gap: Combining Genomics and Transcriptomics Approaches to Understand Stylosanthes scabra, an Orphan Legume from the Brazilian Caatinga.</title>
        <authorList>
            <person name="Ferreira-Neto J.R.C."/>
            <person name="da Silva M.D."/>
            <person name="Binneck E."/>
            <person name="de Melo N.F."/>
            <person name="da Silva R.H."/>
            <person name="de Melo A.L.T.M."/>
            <person name="Pandolfi V."/>
            <person name="Bustamante F.O."/>
            <person name="Brasileiro-Vidal A.C."/>
            <person name="Benko-Iseppon A.M."/>
        </authorList>
    </citation>
    <scope>NUCLEOTIDE SEQUENCE [LARGE SCALE GENOMIC DNA]</scope>
    <source>
        <tissue evidence="1">Leaves</tissue>
    </source>
</reference>
<dbReference type="InterPro" id="IPR001680">
    <property type="entry name" value="WD40_rpt"/>
</dbReference>
<accession>A0ABU6UY42</accession>
<gene>
    <name evidence="1" type="ORF">PIB30_106651</name>
</gene>
<evidence type="ECO:0000313" key="1">
    <source>
        <dbReference type="EMBL" id="MED6166187.1"/>
    </source>
</evidence>
<evidence type="ECO:0000313" key="2">
    <source>
        <dbReference type="Proteomes" id="UP001341840"/>
    </source>
</evidence>